<proteinExistence type="predicted"/>
<evidence type="ECO:0000313" key="3">
    <source>
        <dbReference type="Proteomes" id="UP000215914"/>
    </source>
</evidence>
<feature type="compositionally biased region" description="Acidic residues" evidence="1">
    <location>
        <begin position="1"/>
        <end position="17"/>
    </location>
</feature>
<comment type="caution">
    <text evidence="2">The sequence shown here is derived from an EMBL/GenBank/DDBJ whole genome shotgun (WGS) entry which is preliminary data.</text>
</comment>
<dbReference type="EMBL" id="MNCJ02000318">
    <property type="protein sequence ID" value="KAF5813205.1"/>
    <property type="molecule type" value="Genomic_DNA"/>
</dbReference>
<evidence type="ECO:0000256" key="1">
    <source>
        <dbReference type="SAM" id="MobiDB-lite"/>
    </source>
</evidence>
<gene>
    <name evidence="2" type="ORF">HanXRQr2_Chr03g0095531</name>
</gene>
<name>A0A9K3JEV6_HELAN</name>
<sequence>MSVEDEGMNAEGGEDDAEVRPQVSFKRRRSTSSKADPNPKKLKKAKGDMKTVVLEDEVNQVTGLSTAGGLLENLDAHLHGGKTLRDQPVNLPSSPLSFGGQTTKVIDVTNMPDPLAFKKIDLSPSGKPTTGVASNVSRPSPQQIDGGDSASSSPLWYETEAVFICRELGSGNAVDVDSAHALEKYIPDWSLANKDRIVDALSAKMSVFHIGTPAEHAHYRKMSGPELGNALMLNQAQYNSLVVETYKRRIEDESNCRQSEHEVAFLKNEENVRLKTKQEFHRSELEQIV</sequence>
<evidence type="ECO:0000313" key="2">
    <source>
        <dbReference type="EMBL" id="KAF5813205.1"/>
    </source>
</evidence>
<protein>
    <submittedName>
        <fullName evidence="2">Uncharacterized protein</fullName>
    </submittedName>
</protein>
<feature type="region of interest" description="Disordered" evidence="1">
    <location>
        <begin position="1"/>
        <end position="48"/>
    </location>
</feature>
<dbReference type="Proteomes" id="UP000215914">
    <property type="component" value="Unassembled WGS sequence"/>
</dbReference>
<accession>A0A9K3JEV6</accession>
<feature type="region of interest" description="Disordered" evidence="1">
    <location>
        <begin position="119"/>
        <end position="152"/>
    </location>
</feature>
<reference evidence="2" key="2">
    <citation type="submission" date="2020-06" db="EMBL/GenBank/DDBJ databases">
        <title>Helianthus annuus Genome sequencing and assembly Release 2.</title>
        <authorList>
            <person name="Gouzy J."/>
            <person name="Langlade N."/>
            <person name="Munos S."/>
        </authorList>
    </citation>
    <scope>NUCLEOTIDE SEQUENCE</scope>
    <source>
        <tissue evidence="2">Leaves</tissue>
    </source>
</reference>
<reference evidence="2" key="1">
    <citation type="journal article" date="2017" name="Nature">
        <title>The sunflower genome provides insights into oil metabolism, flowering and Asterid evolution.</title>
        <authorList>
            <person name="Badouin H."/>
            <person name="Gouzy J."/>
            <person name="Grassa C.J."/>
            <person name="Murat F."/>
            <person name="Staton S.E."/>
            <person name="Cottret L."/>
            <person name="Lelandais-Briere C."/>
            <person name="Owens G.L."/>
            <person name="Carrere S."/>
            <person name="Mayjonade B."/>
            <person name="Legrand L."/>
            <person name="Gill N."/>
            <person name="Kane N.C."/>
            <person name="Bowers J.E."/>
            <person name="Hubner S."/>
            <person name="Bellec A."/>
            <person name="Berard A."/>
            <person name="Berges H."/>
            <person name="Blanchet N."/>
            <person name="Boniface M.C."/>
            <person name="Brunel D."/>
            <person name="Catrice O."/>
            <person name="Chaidir N."/>
            <person name="Claudel C."/>
            <person name="Donnadieu C."/>
            <person name="Faraut T."/>
            <person name="Fievet G."/>
            <person name="Helmstetter N."/>
            <person name="King M."/>
            <person name="Knapp S.J."/>
            <person name="Lai Z."/>
            <person name="Le Paslier M.C."/>
            <person name="Lippi Y."/>
            <person name="Lorenzon L."/>
            <person name="Mandel J.R."/>
            <person name="Marage G."/>
            <person name="Marchand G."/>
            <person name="Marquand E."/>
            <person name="Bret-Mestries E."/>
            <person name="Morien E."/>
            <person name="Nambeesan S."/>
            <person name="Nguyen T."/>
            <person name="Pegot-Espagnet P."/>
            <person name="Pouilly N."/>
            <person name="Raftis F."/>
            <person name="Sallet E."/>
            <person name="Schiex T."/>
            <person name="Thomas J."/>
            <person name="Vandecasteele C."/>
            <person name="Vares D."/>
            <person name="Vear F."/>
            <person name="Vautrin S."/>
            <person name="Crespi M."/>
            <person name="Mangin B."/>
            <person name="Burke J.M."/>
            <person name="Salse J."/>
            <person name="Munos S."/>
            <person name="Vincourt P."/>
            <person name="Rieseberg L.H."/>
            <person name="Langlade N.B."/>
        </authorList>
    </citation>
    <scope>NUCLEOTIDE SEQUENCE</scope>
    <source>
        <tissue evidence="2">Leaves</tissue>
    </source>
</reference>
<feature type="compositionally biased region" description="Polar residues" evidence="1">
    <location>
        <begin position="126"/>
        <end position="152"/>
    </location>
</feature>
<organism evidence="2 3">
    <name type="scientific">Helianthus annuus</name>
    <name type="common">Common sunflower</name>
    <dbReference type="NCBI Taxonomy" id="4232"/>
    <lineage>
        <taxon>Eukaryota</taxon>
        <taxon>Viridiplantae</taxon>
        <taxon>Streptophyta</taxon>
        <taxon>Embryophyta</taxon>
        <taxon>Tracheophyta</taxon>
        <taxon>Spermatophyta</taxon>
        <taxon>Magnoliopsida</taxon>
        <taxon>eudicotyledons</taxon>
        <taxon>Gunneridae</taxon>
        <taxon>Pentapetalae</taxon>
        <taxon>asterids</taxon>
        <taxon>campanulids</taxon>
        <taxon>Asterales</taxon>
        <taxon>Asteraceae</taxon>
        <taxon>Asteroideae</taxon>
        <taxon>Heliantheae alliance</taxon>
        <taxon>Heliantheae</taxon>
        <taxon>Helianthus</taxon>
    </lineage>
</organism>
<dbReference type="Gramene" id="mRNA:HanXRQr2_Chr03g0095531">
    <property type="protein sequence ID" value="CDS:HanXRQr2_Chr03g0095531.1"/>
    <property type="gene ID" value="HanXRQr2_Chr03g0095531"/>
</dbReference>
<keyword evidence="3" id="KW-1185">Reference proteome</keyword>
<dbReference type="AlphaFoldDB" id="A0A9K3JEV6"/>